<dbReference type="EMBL" id="CAJJDN010000011">
    <property type="protein sequence ID" value="CAD8057387.1"/>
    <property type="molecule type" value="Genomic_DNA"/>
</dbReference>
<protein>
    <submittedName>
        <fullName evidence="2">Uncharacterized protein</fullName>
    </submittedName>
</protein>
<comment type="caution">
    <text evidence="2">The sequence shown here is derived from an EMBL/GenBank/DDBJ whole genome shotgun (WGS) entry which is preliminary data.</text>
</comment>
<gene>
    <name evidence="2" type="ORF">PSON_ATCC_30995.1.T0110192</name>
</gene>
<dbReference type="GO" id="GO:0006123">
    <property type="term" value="P:mitochondrial electron transport, cytochrome c to oxygen"/>
    <property type="evidence" value="ECO:0007669"/>
    <property type="project" value="InterPro"/>
</dbReference>
<dbReference type="PANTHER" id="PTHR10122">
    <property type="entry name" value="CYTOCHROME C OXIDASE SUBUNIT 5B, MITOCHONDRIAL"/>
    <property type="match status" value="1"/>
</dbReference>
<evidence type="ECO:0000313" key="2">
    <source>
        <dbReference type="EMBL" id="CAD8057387.1"/>
    </source>
</evidence>
<evidence type="ECO:0000256" key="1">
    <source>
        <dbReference type="SAM" id="MobiDB-lite"/>
    </source>
</evidence>
<dbReference type="PANTHER" id="PTHR10122:SF0">
    <property type="entry name" value="CYTOCHROME C OXIDASE SUBUNIT 5B, ISOFORM A-RELATED"/>
    <property type="match status" value="1"/>
</dbReference>
<evidence type="ECO:0000313" key="3">
    <source>
        <dbReference type="Proteomes" id="UP000692954"/>
    </source>
</evidence>
<proteinExistence type="predicted"/>
<dbReference type="PROSITE" id="PS51359">
    <property type="entry name" value="COX5B_2"/>
    <property type="match status" value="1"/>
</dbReference>
<sequence length="635" mass="75507">MLRIVSKKSFSSTFNVLDTFKTLKSVITAPIRHIRSYVRQDGVHSSMTPNLTYQAFDEVLHEYYAAYSGNPFHLQVYNNLDNIQTVNFGTVDNPCVIFTADTPFRYVGCTGLQNEDDYEQHEIHLFMLREGPLQRCPMCGQVFKLVRLRQQEDEEMSYYRDSFHPIDIFELDNENVQSINMFKMWTHREASLFESALYEQNIMVTMDNDVHDRLLVDPAYRMWRFQHGEDKLKYIDQQLKQAGYNEERVYRNPKYKLPMQKATYAAVIEAEKVLAIQERLERKVNRFHVREYLDFANHARRERRMRLRQKERWENNYTYFYGGLTEEEQLYNDYFETDQELYKDDEQVEQRIDEAVAQVDPKYSPLRFDFQEAYTHNPEEDQTSLLEKKLWRFKYRLAFDCTKDYQVREKRLIERHLARMTKDPEYIAVFKNLQTAVNSENEFALLEAEKNYYNLAAKEGFLQYKDYFEGDASAEIELVEELYNASPLAFSKVFVNHSARLFQQEGFQKFPKRAWNDSLGLIQNYVLDFQDFSSNIVPKAQKLANYAGLQNVLPADEQELVKLGLDKTEQIARQKIAQAQEKPQLNEPSKQAQEQAPPKVEQQQQQKPQQQQQQQEQQQQQQQQQQKKGPFIKKK</sequence>
<dbReference type="OrthoDB" id="309842at2759"/>
<reference evidence="2" key="1">
    <citation type="submission" date="2021-01" db="EMBL/GenBank/DDBJ databases">
        <authorList>
            <consortium name="Genoscope - CEA"/>
            <person name="William W."/>
        </authorList>
    </citation>
    <scope>NUCLEOTIDE SEQUENCE</scope>
</reference>
<feature type="compositionally biased region" description="Low complexity" evidence="1">
    <location>
        <begin position="591"/>
        <end position="627"/>
    </location>
</feature>
<dbReference type="GO" id="GO:0005740">
    <property type="term" value="C:mitochondrial envelope"/>
    <property type="evidence" value="ECO:0007669"/>
    <property type="project" value="InterPro"/>
</dbReference>
<feature type="region of interest" description="Disordered" evidence="1">
    <location>
        <begin position="578"/>
        <end position="635"/>
    </location>
</feature>
<accession>A0A8S1KR49</accession>
<dbReference type="InterPro" id="IPR002124">
    <property type="entry name" value="Cyt_c_oxidase_su5b"/>
</dbReference>
<feature type="compositionally biased region" description="Polar residues" evidence="1">
    <location>
        <begin position="581"/>
        <end position="590"/>
    </location>
</feature>
<dbReference type="AlphaFoldDB" id="A0A8S1KR49"/>
<keyword evidence="3" id="KW-1185">Reference proteome</keyword>
<organism evidence="2 3">
    <name type="scientific">Paramecium sonneborni</name>
    <dbReference type="NCBI Taxonomy" id="65129"/>
    <lineage>
        <taxon>Eukaryota</taxon>
        <taxon>Sar</taxon>
        <taxon>Alveolata</taxon>
        <taxon>Ciliophora</taxon>
        <taxon>Intramacronucleata</taxon>
        <taxon>Oligohymenophorea</taxon>
        <taxon>Peniculida</taxon>
        <taxon>Parameciidae</taxon>
        <taxon>Paramecium</taxon>
    </lineage>
</organism>
<name>A0A8S1KR49_9CILI</name>
<dbReference type="Proteomes" id="UP000692954">
    <property type="component" value="Unassembled WGS sequence"/>
</dbReference>
<dbReference type="Pfam" id="PF01215">
    <property type="entry name" value="COX5B"/>
    <property type="match status" value="1"/>
</dbReference>